<keyword evidence="3" id="KW-0812">Transmembrane</keyword>
<dbReference type="AlphaFoldDB" id="A0A4R1ML72"/>
<feature type="transmembrane region" description="Helical" evidence="3">
    <location>
        <begin position="96"/>
        <end position="114"/>
    </location>
</feature>
<dbReference type="OrthoDB" id="9777147at2"/>
<feature type="transmembrane region" description="Helical" evidence="3">
    <location>
        <begin position="126"/>
        <end position="150"/>
    </location>
</feature>
<accession>A0A4R1ML72</accession>
<dbReference type="Pfam" id="PF01066">
    <property type="entry name" value="CDP-OH_P_transf"/>
    <property type="match status" value="1"/>
</dbReference>
<dbReference type="Gene3D" id="1.20.120.1760">
    <property type="match status" value="1"/>
</dbReference>
<evidence type="ECO:0000256" key="3">
    <source>
        <dbReference type="SAM" id="Phobius"/>
    </source>
</evidence>
<gene>
    <name evidence="4" type="ORF">EDC19_1446</name>
</gene>
<evidence type="ECO:0000313" key="4">
    <source>
        <dbReference type="EMBL" id="TCK93255.1"/>
    </source>
</evidence>
<dbReference type="RefSeq" id="WP_132282169.1">
    <property type="nucleotide sequence ID" value="NZ_SMGQ01000012.1"/>
</dbReference>
<sequence>MQLKKAIPNLITCMNICLGTLAILTIVCNESESKYLIASIMIFVAGFGDYLDGKVARLLNAESELGKQLDSSSDIMVFGLAPVIVGFSLYMNQLNYIGYVVFLVYVLAGTYRLARYNITKFEGAYIGLPITLAGLIVSLLNIIHWYFIYYKEHKSIYVYVTHLIILIVSYLMISKIQVKKIK</sequence>
<dbReference type="EMBL" id="SMGQ01000012">
    <property type="protein sequence ID" value="TCK93255.1"/>
    <property type="molecule type" value="Genomic_DNA"/>
</dbReference>
<protein>
    <submittedName>
        <fullName evidence="4">CDP-diacylglycerol--serine O-phosphatidyltransferase</fullName>
    </submittedName>
</protein>
<dbReference type="Proteomes" id="UP000294545">
    <property type="component" value="Unassembled WGS sequence"/>
</dbReference>
<dbReference type="PROSITE" id="PS00379">
    <property type="entry name" value="CDP_ALCOHOL_P_TRANSF"/>
    <property type="match status" value="1"/>
</dbReference>
<reference evidence="4 5" key="1">
    <citation type="submission" date="2019-03" db="EMBL/GenBank/DDBJ databases">
        <title>Genomic Encyclopedia of Type Strains, Phase IV (KMG-IV): sequencing the most valuable type-strain genomes for metagenomic binning, comparative biology and taxonomic classification.</title>
        <authorList>
            <person name="Goeker M."/>
        </authorList>
    </citation>
    <scope>NUCLEOTIDE SEQUENCE [LARGE SCALE GENOMIC DNA]</scope>
    <source>
        <strain evidence="4 5">DSM 24176</strain>
    </source>
</reference>
<keyword evidence="3" id="KW-0472">Membrane</keyword>
<organism evidence="4 5">
    <name type="scientific">Natranaerovirga hydrolytica</name>
    <dbReference type="NCBI Taxonomy" id="680378"/>
    <lineage>
        <taxon>Bacteria</taxon>
        <taxon>Bacillati</taxon>
        <taxon>Bacillota</taxon>
        <taxon>Clostridia</taxon>
        <taxon>Lachnospirales</taxon>
        <taxon>Natranaerovirgaceae</taxon>
        <taxon>Natranaerovirga</taxon>
    </lineage>
</organism>
<evidence type="ECO:0000256" key="1">
    <source>
        <dbReference type="ARBA" id="ARBA00022679"/>
    </source>
</evidence>
<dbReference type="InterPro" id="IPR000462">
    <property type="entry name" value="CDP-OH_P_trans"/>
</dbReference>
<comment type="caution">
    <text evidence="4">The sequence shown here is derived from an EMBL/GenBank/DDBJ whole genome shotgun (WGS) entry which is preliminary data.</text>
</comment>
<dbReference type="GO" id="GO:0008654">
    <property type="term" value="P:phospholipid biosynthetic process"/>
    <property type="evidence" value="ECO:0007669"/>
    <property type="project" value="InterPro"/>
</dbReference>
<proteinExistence type="inferred from homology"/>
<name>A0A4R1ML72_9FIRM</name>
<keyword evidence="1 2" id="KW-0808">Transferase</keyword>
<dbReference type="InterPro" id="IPR048254">
    <property type="entry name" value="CDP_ALCOHOL_P_TRANSF_CS"/>
</dbReference>
<feature type="transmembrane region" description="Helical" evidence="3">
    <location>
        <begin position="7"/>
        <end position="27"/>
    </location>
</feature>
<dbReference type="GO" id="GO:0016020">
    <property type="term" value="C:membrane"/>
    <property type="evidence" value="ECO:0007669"/>
    <property type="project" value="InterPro"/>
</dbReference>
<feature type="transmembrane region" description="Helical" evidence="3">
    <location>
        <begin position="156"/>
        <end position="173"/>
    </location>
</feature>
<keyword evidence="5" id="KW-1185">Reference proteome</keyword>
<dbReference type="InterPro" id="IPR043130">
    <property type="entry name" value="CDP-OH_PTrfase_TM_dom"/>
</dbReference>
<evidence type="ECO:0000313" key="5">
    <source>
        <dbReference type="Proteomes" id="UP000294545"/>
    </source>
</evidence>
<comment type="similarity">
    <text evidence="2">Belongs to the CDP-alcohol phosphatidyltransferase class-I family.</text>
</comment>
<evidence type="ECO:0000256" key="2">
    <source>
        <dbReference type="RuleBase" id="RU003750"/>
    </source>
</evidence>
<keyword evidence="3" id="KW-1133">Transmembrane helix</keyword>
<dbReference type="GO" id="GO:0016780">
    <property type="term" value="F:phosphotransferase activity, for other substituted phosphate groups"/>
    <property type="evidence" value="ECO:0007669"/>
    <property type="project" value="InterPro"/>
</dbReference>